<accession>A0A0E9WKJ0</accession>
<organism evidence="1">
    <name type="scientific">Anguilla anguilla</name>
    <name type="common">European freshwater eel</name>
    <name type="synonym">Muraena anguilla</name>
    <dbReference type="NCBI Taxonomy" id="7936"/>
    <lineage>
        <taxon>Eukaryota</taxon>
        <taxon>Metazoa</taxon>
        <taxon>Chordata</taxon>
        <taxon>Craniata</taxon>
        <taxon>Vertebrata</taxon>
        <taxon>Euteleostomi</taxon>
        <taxon>Actinopterygii</taxon>
        <taxon>Neopterygii</taxon>
        <taxon>Teleostei</taxon>
        <taxon>Anguilliformes</taxon>
        <taxon>Anguillidae</taxon>
        <taxon>Anguilla</taxon>
    </lineage>
</organism>
<dbReference type="EMBL" id="GBXM01017668">
    <property type="protein sequence ID" value="JAH90909.1"/>
    <property type="molecule type" value="Transcribed_RNA"/>
</dbReference>
<evidence type="ECO:0000313" key="1">
    <source>
        <dbReference type="EMBL" id="JAH90909.1"/>
    </source>
</evidence>
<protein>
    <submittedName>
        <fullName evidence="1">Uncharacterized protein</fullName>
    </submittedName>
</protein>
<sequence length="45" mass="5361">MSLYNRLPWNYCLISAFVNLVGHEKIWKISFTALKKLSRAIKNRH</sequence>
<reference evidence="1" key="2">
    <citation type="journal article" date="2015" name="Fish Shellfish Immunol.">
        <title>Early steps in the European eel (Anguilla anguilla)-Vibrio vulnificus interaction in the gills: Role of the RtxA13 toxin.</title>
        <authorList>
            <person name="Callol A."/>
            <person name="Pajuelo D."/>
            <person name="Ebbesson L."/>
            <person name="Teles M."/>
            <person name="MacKenzie S."/>
            <person name="Amaro C."/>
        </authorList>
    </citation>
    <scope>NUCLEOTIDE SEQUENCE</scope>
</reference>
<name>A0A0E9WKJ0_ANGAN</name>
<reference evidence="1" key="1">
    <citation type="submission" date="2014-11" db="EMBL/GenBank/DDBJ databases">
        <authorList>
            <person name="Amaro Gonzalez C."/>
        </authorList>
    </citation>
    <scope>NUCLEOTIDE SEQUENCE</scope>
</reference>
<proteinExistence type="predicted"/>
<dbReference type="AlphaFoldDB" id="A0A0E9WKJ0"/>